<feature type="region of interest" description="Disordered" evidence="1">
    <location>
        <begin position="523"/>
        <end position="768"/>
    </location>
</feature>
<dbReference type="EMBL" id="CP063849">
    <property type="protein sequence ID" value="QOY86894.1"/>
    <property type="molecule type" value="Genomic_DNA"/>
</dbReference>
<feature type="compositionally biased region" description="Basic and acidic residues" evidence="1">
    <location>
        <begin position="751"/>
        <end position="768"/>
    </location>
</feature>
<feature type="signal peptide" evidence="2">
    <location>
        <begin position="1"/>
        <end position="19"/>
    </location>
</feature>
<feature type="compositionally biased region" description="Low complexity" evidence="1">
    <location>
        <begin position="661"/>
        <end position="672"/>
    </location>
</feature>
<dbReference type="InterPro" id="IPR046535">
    <property type="entry name" value="DUF6600"/>
</dbReference>
<reference evidence="3 4" key="1">
    <citation type="submission" date="2020-10" db="EMBL/GenBank/DDBJ databases">
        <title>Complete genome sequence of Paludibaculum fermentans P105T, a facultatively anaerobic acidobacterium capable of dissimilatory Fe(III) reduction.</title>
        <authorList>
            <person name="Dedysh S.N."/>
            <person name="Beletsky A.V."/>
            <person name="Kulichevskaya I.S."/>
            <person name="Mardanov A.V."/>
            <person name="Ravin N.V."/>
        </authorList>
    </citation>
    <scope>NUCLEOTIDE SEQUENCE [LARGE SCALE GENOMIC DNA]</scope>
    <source>
        <strain evidence="3 4">P105</strain>
    </source>
</reference>
<keyword evidence="2" id="KW-0732">Signal</keyword>
<feature type="compositionally biased region" description="Basic and acidic residues" evidence="1">
    <location>
        <begin position="711"/>
        <end position="734"/>
    </location>
</feature>
<evidence type="ECO:0000256" key="2">
    <source>
        <dbReference type="SAM" id="SignalP"/>
    </source>
</evidence>
<evidence type="ECO:0000313" key="3">
    <source>
        <dbReference type="EMBL" id="QOY86894.1"/>
    </source>
</evidence>
<protein>
    <submittedName>
        <fullName evidence="3">FecR protein</fullName>
    </submittedName>
</protein>
<proteinExistence type="predicted"/>
<feature type="chain" id="PRO_5032758897" evidence="2">
    <location>
        <begin position="20"/>
        <end position="768"/>
    </location>
</feature>
<gene>
    <name evidence="3" type="ORF">IRI77_29570</name>
</gene>
<keyword evidence="4" id="KW-1185">Reference proteome</keyword>
<organism evidence="3 4">
    <name type="scientific">Paludibaculum fermentans</name>
    <dbReference type="NCBI Taxonomy" id="1473598"/>
    <lineage>
        <taxon>Bacteria</taxon>
        <taxon>Pseudomonadati</taxon>
        <taxon>Acidobacteriota</taxon>
        <taxon>Terriglobia</taxon>
        <taxon>Bryobacterales</taxon>
        <taxon>Bryobacteraceae</taxon>
        <taxon>Paludibaculum</taxon>
    </lineage>
</organism>
<feature type="compositionally biased region" description="Low complexity" evidence="1">
    <location>
        <begin position="684"/>
        <end position="695"/>
    </location>
</feature>
<name>A0A7S7NPI0_PALFE</name>
<feature type="compositionally biased region" description="Basic and acidic residues" evidence="1">
    <location>
        <begin position="642"/>
        <end position="655"/>
    </location>
</feature>
<dbReference type="Proteomes" id="UP000593892">
    <property type="component" value="Chromosome"/>
</dbReference>
<accession>A0A7S7NPI0</accession>
<evidence type="ECO:0000256" key="1">
    <source>
        <dbReference type="SAM" id="MobiDB-lite"/>
    </source>
</evidence>
<dbReference type="Pfam" id="PF20245">
    <property type="entry name" value="DUF6600"/>
    <property type="match status" value="1"/>
</dbReference>
<dbReference type="KEGG" id="pfer:IRI77_29570"/>
<evidence type="ECO:0000313" key="4">
    <source>
        <dbReference type="Proteomes" id="UP000593892"/>
    </source>
</evidence>
<sequence length="768" mass="85364">MRQITMVALILAASAGFLAAQDPPGRVARLNYREGPVSFQPNGVDEWVDAGINRPMTTGDQVWVGDGGRSEFHIGSMALRLSAHSDFEFLNLDDQTVQIRLSEGSLLIRLRNLAAGQVVEIDTPNLAFNLRRPGIYRIDARPDSQTTVVTVRDGEGEVTGDGQSFPLYARQRAEVRGGDQLEYNLTPAGGGDEFDQWCSSRDRREDQSQSARYVSREVPGYDDLDQYGSWSNQPDYGPVWMPASVASGWAPYHDGHWAWIAPWGWTWVDDAPWGFAPYHYGRWASFGGRWGWVPGPSGVAPTYAPAMVAWVGGGGGGSGFSMSFSTGTAAAIGWFALGPREPYYPSYPVSQRYFSRVNSTNTVINNVTINNYYNSRNTRNTNAVYVNQRVQNGVIAVPQSAFASGGRVNQYARPVSAAQVAAVHIAPGPFIVPQRQSVLGPQGGSNGRPAMRPPASVLTRRVVARTAPPPAALPFDRQQAALARNPGRPLPVAEVRQIRQAAPAPAPQVRVVDMSKVKRIQPAMHTDARPGQQPNAPQAPGPERKNFPSGQQPQKQQQQDAREQQQKQQQDAQRGLREKQEQGHPALAAGEAATDARPGQQPNAPQAPGPERKNFPSGQQPQKQQQQDAREQQQKQQQDAQRGLREKHFRQDNSRRRSSNRMRVSSNRSNSRMLSAGQREKQQQDTQRLQQQKQQQDAREQQQKQQQDAQRAQREKQQQDAREQQMRQQREAQQRQKAAPAPRAPAPQPRPEPKKEQKPPEKEDKPKN</sequence>
<dbReference type="AlphaFoldDB" id="A0A7S7NPI0"/>
<dbReference type="RefSeq" id="WP_194448563.1">
    <property type="nucleotide sequence ID" value="NZ_CP063849.1"/>
</dbReference>